<organism evidence="10">
    <name type="scientific">Oryza brachyantha</name>
    <name type="common">malo sina</name>
    <dbReference type="NCBI Taxonomy" id="4533"/>
    <lineage>
        <taxon>Eukaryota</taxon>
        <taxon>Viridiplantae</taxon>
        <taxon>Streptophyta</taxon>
        <taxon>Embryophyta</taxon>
        <taxon>Tracheophyta</taxon>
        <taxon>Spermatophyta</taxon>
        <taxon>Magnoliopsida</taxon>
        <taxon>Liliopsida</taxon>
        <taxon>Poales</taxon>
        <taxon>Poaceae</taxon>
        <taxon>BOP clade</taxon>
        <taxon>Oryzoideae</taxon>
        <taxon>Oryzeae</taxon>
        <taxon>Oryzinae</taxon>
        <taxon>Oryza</taxon>
    </lineage>
</organism>
<dbReference type="GO" id="GO:0005576">
    <property type="term" value="C:extracellular region"/>
    <property type="evidence" value="ECO:0007669"/>
    <property type="project" value="TreeGrafter"/>
</dbReference>
<dbReference type="InterPro" id="IPR001969">
    <property type="entry name" value="Aspartic_peptidase_AS"/>
</dbReference>
<evidence type="ECO:0000313" key="10">
    <source>
        <dbReference type="EnsemblPlants" id="OB07G22850.1"/>
    </source>
</evidence>
<evidence type="ECO:0000256" key="4">
    <source>
        <dbReference type="ARBA" id="ARBA00022801"/>
    </source>
</evidence>
<keyword evidence="11" id="KW-1185">Reference proteome</keyword>
<dbReference type="GO" id="GO:0004190">
    <property type="term" value="F:aspartic-type endopeptidase activity"/>
    <property type="evidence" value="ECO:0007669"/>
    <property type="project" value="UniProtKB-KW"/>
</dbReference>
<dbReference type="GO" id="GO:0006508">
    <property type="term" value="P:proteolysis"/>
    <property type="evidence" value="ECO:0007669"/>
    <property type="project" value="UniProtKB-KW"/>
</dbReference>
<keyword evidence="2 7" id="KW-0645">Protease</keyword>
<evidence type="ECO:0000256" key="6">
    <source>
        <dbReference type="PIRSR" id="PIRSR601461-1"/>
    </source>
</evidence>
<dbReference type="InterPro" id="IPR032799">
    <property type="entry name" value="TAXi_C"/>
</dbReference>
<evidence type="ECO:0000256" key="2">
    <source>
        <dbReference type="ARBA" id="ARBA00022670"/>
    </source>
</evidence>
<dbReference type="PANTHER" id="PTHR47967">
    <property type="entry name" value="OS07G0603500 PROTEIN-RELATED"/>
    <property type="match status" value="1"/>
</dbReference>
<feature type="signal peptide" evidence="8">
    <location>
        <begin position="1"/>
        <end position="18"/>
    </location>
</feature>
<dbReference type="PRINTS" id="PR00792">
    <property type="entry name" value="PEPSIN"/>
</dbReference>
<dbReference type="InterPro" id="IPR051708">
    <property type="entry name" value="Plant_Aspart_Prot_A1"/>
</dbReference>
<dbReference type="Proteomes" id="UP000006038">
    <property type="component" value="Chromosome 7"/>
</dbReference>
<keyword evidence="3 7" id="KW-0064">Aspartyl protease</keyword>
<dbReference type="CDD" id="cd05476">
    <property type="entry name" value="pepsin_A_like_plant"/>
    <property type="match status" value="1"/>
</dbReference>
<proteinExistence type="inferred from homology"/>
<dbReference type="Gramene" id="OB07G22850.1">
    <property type="protein sequence ID" value="OB07G22850.1"/>
    <property type="gene ID" value="OB07G22850"/>
</dbReference>
<evidence type="ECO:0000256" key="7">
    <source>
        <dbReference type="RuleBase" id="RU000454"/>
    </source>
</evidence>
<evidence type="ECO:0000256" key="5">
    <source>
        <dbReference type="ARBA" id="ARBA00023180"/>
    </source>
</evidence>
<dbReference type="Pfam" id="PF14543">
    <property type="entry name" value="TAXi_N"/>
    <property type="match status" value="1"/>
</dbReference>
<dbReference type="InterPro" id="IPR033121">
    <property type="entry name" value="PEPTIDASE_A1"/>
</dbReference>
<dbReference type="PROSITE" id="PS00141">
    <property type="entry name" value="ASP_PROTEASE"/>
    <property type="match status" value="1"/>
</dbReference>
<keyword evidence="4 7" id="KW-0378">Hydrolase</keyword>
<feature type="domain" description="Peptidase A1" evidence="9">
    <location>
        <begin position="82"/>
        <end position="427"/>
    </location>
</feature>
<evidence type="ECO:0000256" key="1">
    <source>
        <dbReference type="ARBA" id="ARBA00007447"/>
    </source>
</evidence>
<dbReference type="FunFam" id="2.40.70.10:FF:000033">
    <property type="entry name" value="Aspartyl protease family protein"/>
    <property type="match status" value="1"/>
</dbReference>
<feature type="active site" evidence="6">
    <location>
        <position position="301"/>
    </location>
</feature>
<accession>J3MLK3</accession>
<dbReference type="EnsemblPlants" id="OB07G22850.1">
    <property type="protein sequence ID" value="OB07G22850.1"/>
    <property type="gene ID" value="OB07G22850"/>
</dbReference>
<dbReference type="InterPro" id="IPR021109">
    <property type="entry name" value="Peptidase_aspartic_dom_sf"/>
</dbReference>
<dbReference type="SUPFAM" id="SSF50630">
    <property type="entry name" value="Acid proteases"/>
    <property type="match status" value="1"/>
</dbReference>
<comment type="similarity">
    <text evidence="1 7">Belongs to the peptidase A1 family.</text>
</comment>
<dbReference type="InterPro" id="IPR032861">
    <property type="entry name" value="TAXi_N"/>
</dbReference>
<dbReference type="HOGENOM" id="CLU_005738_1_3_1"/>
<dbReference type="FunFam" id="2.40.70.10:FF:000051">
    <property type="entry name" value="Putative aspartic protease"/>
    <property type="match status" value="1"/>
</dbReference>
<name>J3MLK3_ORYBR</name>
<dbReference type="InterPro" id="IPR001461">
    <property type="entry name" value="Aspartic_peptidase_A1"/>
</dbReference>
<evidence type="ECO:0000256" key="3">
    <source>
        <dbReference type="ARBA" id="ARBA00022750"/>
    </source>
</evidence>
<evidence type="ECO:0000256" key="8">
    <source>
        <dbReference type="SAM" id="SignalP"/>
    </source>
</evidence>
<feature type="active site" evidence="6">
    <location>
        <position position="100"/>
    </location>
</feature>
<evidence type="ECO:0000313" key="11">
    <source>
        <dbReference type="Proteomes" id="UP000006038"/>
    </source>
</evidence>
<dbReference type="Gene3D" id="2.40.70.10">
    <property type="entry name" value="Acid Proteases"/>
    <property type="match status" value="2"/>
</dbReference>
<dbReference type="AlphaFoldDB" id="J3MLK3"/>
<dbReference type="eggNOG" id="KOG1339">
    <property type="taxonomic scope" value="Eukaryota"/>
</dbReference>
<dbReference type="PANTHER" id="PTHR47967:SF68">
    <property type="entry name" value="OS07G0533000 PROTEIN"/>
    <property type="match status" value="1"/>
</dbReference>
<protein>
    <recommendedName>
        <fullName evidence="9">Peptidase A1 domain-containing protein</fullName>
    </recommendedName>
</protein>
<keyword evidence="5" id="KW-0325">Glycoprotein</keyword>
<feature type="chain" id="PRO_5003774956" description="Peptidase A1 domain-containing protein" evidence="8">
    <location>
        <begin position="19"/>
        <end position="434"/>
    </location>
</feature>
<reference evidence="10" key="1">
    <citation type="journal article" date="2013" name="Nat. Commun.">
        <title>Whole-genome sequencing of Oryza brachyantha reveals mechanisms underlying Oryza genome evolution.</title>
        <authorList>
            <person name="Chen J."/>
            <person name="Huang Q."/>
            <person name="Gao D."/>
            <person name="Wang J."/>
            <person name="Lang Y."/>
            <person name="Liu T."/>
            <person name="Li B."/>
            <person name="Bai Z."/>
            <person name="Luis Goicoechea J."/>
            <person name="Liang C."/>
            <person name="Chen C."/>
            <person name="Zhang W."/>
            <person name="Sun S."/>
            <person name="Liao Y."/>
            <person name="Zhang X."/>
            <person name="Yang L."/>
            <person name="Song C."/>
            <person name="Wang M."/>
            <person name="Shi J."/>
            <person name="Liu G."/>
            <person name="Liu J."/>
            <person name="Zhou H."/>
            <person name="Zhou W."/>
            <person name="Yu Q."/>
            <person name="An N."/>
            <person name="Chen Y."/>
            <person name="Cai Q."/>
            <person name="Wang B."/>
            <person name="Liu B."/>
            <person name="Min J."/>
            <person name="Huang Y."/>
            <person name="Wu H."/>
            <person name="Li Z."/>
            <person name="Zhang Y."/>
            <person name="Yin Y."/>
            <person name="Song W."/>
            <person name="Jiang J."/>
            <person name="Jackson S.A."/>
            <person name="Wing R.A."/>
            <person name="Wang J."/>
            <person name="Chen M."/>
        </authorList>
    </citation>
    <scope>NUCLEOTIDE SEQUENCE [LARGE SCALE GENOMIC DNA]</scope>
    <source>
        <strain evidence="10">cv. IRGC 101232</strain>
    </source>
</reference>
<dbReference type="OMA" id="PYDLDLC"/>
<evidence type="ECO:0000259" key="9">
    <source>
        <dbReference type="PROSITE" id="PS51767"/>
    </source>
</evidence>
<sequence length="434" mass="45220">MLALILLLLLLLPQITLAGDLHGFRATLSRIHQLSLGKHAEAVRRDSHRIAFLSAAAAAAGEAATNSSVSFKAQLESRAGGYNMNVSIGTPPVTFPVLADTGSNLIWAQCAPCTKCFPQPARPLQPGSSSTFSKLPCSSSFCEFLPNSSRACNATGCVYYYPYGSGYTAGYLATETLEVGESSFSDVAFGCSTENGMDNSSGIAGLGRGPLSLVSQLGVGRFSYCLRSDGDAGGGDSPILFGSLAKLADANVQSTPFVKNPESRPTFYYVNLTGITVGATDLPVTASTFGFTQSGGGTVVDSGSTYTYLAKDGYAMVKQAFLSQMANLTAVNGTRFGLNLGVNIDAGAGGDVLVPRLVLRFAGGAEYDVPSKGYFAPVEVDSQGRVTVACLTVLPTTDNLPVSIIGNLMQMDLHLLYDLDGGMLSFAPANCSEV</sequence>
<dbReference type="InterPro" id="IPR034161">
    <property type="entry name" value="Pepsin-like_plant"/>
</dbReference>
<reference evidence="10" key="2">
    <citation type="submission" date="2013-04" db="UniProtKB">
        <authorList>
            <consortium name="EnsemblPlants"/>
        </authorList>
    </citation>
    <scope>IDENTIFICATION</scope>
</reference>
<keyword evidence="8" id="KW-0732">Signal</keyword>
<dbReference type="Pfam" id="PF14541">
    <property type="entry name" value="TAXi_C"/>
    <property type="match status" value="1"/>
</dbReference>
<dbReference type="PROSITE" id="PS51767">
    <property type="entry name" value="PEPTIDASE_A1"/>
    <property type="match status" value="1"/>
</dbReference>